<dbReference type="STRING" id="1325130.HFN_1484"/>
<protein>
    <submittedName>
        <fullName evidence="1">Uncharacterized protein</fullName>
    </submittedName>
</protein>
<comment type="caution">
    <text evidence="1">The sequence shown here is derived from an EMBL/GenBank/DDBJ whole genome shotgun (WGS) entry which is preliminary data.</text>
</comment>
<dbReference type="Proteomes" id="UP000018143">
    <property type="component" value="Unassembled WGS sequence"/>
</dbReference>
<accession>T1CVW8</accession>
<name>T1CVW8_9HELI</name>
<keyword evidence="2" id="KW-1185">Reference proteome</keyword>
<gene>
    <name evidence="1" type="ORF">HFN_1484</name>
</gene>
<organism evidence="1 2">
    <name type="scientific">Helicobacter fennelliae MRY12-0050</name>
    <dbReference type="NCBI Taxonomy" id="1325130"/>
    <lineage>
        <taxon>Bacteria</taxon>
        <taxon>Pseudomonadati</taxon>
        <taxon>Campylobacterota</taxon>
        <taxon>Epsilonproteobacteria</taxon>
        <taxon>Campylobacterales</taxon>
        <taxon>Helicobacteraceae</taxon>
        <taxon>Helicobacter</taxon>
    </lineage>
</organism>
<reference evidence="1 2" key="1">
    <citation type="journal article" date="2013" name="Genome Announc.">
        <title>Draft Genome Sequence of Helicobacter fennelliae Strain MRY12-0050, Isolated from a Bacteremia Patient.</title>
        <authorList>
            <person name="Rimbara E."/>
            <person name="Matsui M."/>
            <person name="Mori S."/>
            <person name="Suzuki S."/>
            <person name="Suzuki M."/>
            <person name="Kim H."/>
            <person name="Sekizuka T."/>
            <person name="Kuroda M."/>
            <person name="Shibayama K."/>
        </authorList>
    </citation>
    <scope>NUCLEOTIDE SEQUENCE [LARGE SCALE GENOMIC DNA]</scope>
    <source>
        <strain evidence="1 2">MRY12-0050</strain>
    </source>
</reference>
<evidence type="ECO:0000313" key="1">
    <source>
        <dbReference type="EMBL" id="GAD17925.1"/>
    </source>
</evidence>
<dbReference type="AlphaFoldDB" id="T1CVW8"/>
<sequence>MRDCFVSCEPFSSYIQIQLKIKMQIIIQKYLKYPNSYGFFGLCLHGDNKAL</sequence>
<proteinExistence type="predicted"/>
<evidence type="ECO:0000313" key="2">
    <source>
        <dbReference type="Proteomes" id="UP000018143"/>
    </source>
</evidence>
<dbReference type="EMBL" id="BASD01000003">
    <property type="protein sequence ID" value="GAD17925.1"/>
    <property type="molecule type" value="Genomic_DNA"/>
</dbReference>